<comment type="caution">
    <text evidence="2">The sequence shown here is derived from an EMBL/GenBank/DDBJ whole genome shotgun (WGS) entry which is preliminary data.</text>
</comment>
<evidence type="ECO:0000256" key="1">
    <source>
        <dbReference type="SAM" id="MobiDB-lite"/>
    </source>
</evidence>
<proteinExistence type="predicted"/>
<sequence>MSGALTPDFAHHLTSYATKSPSIVSSFGLKALGTTNLLLRADAQAPHSSPRNEHAGTPSPNYRPAQGHRILYASLTSISSHLPSPSFIDTVDLLRCLKDPALLKEPEAEIERDCEWLRGFLSATQPRQHRQPGRALGLQDHDDPSQPRRRHVIHVLDDIILDDDTEGGTYHHRGRRSPSSPARLSTPARANIHFGVALPKDVSLRITNSVFANKATVYKKGFKCMDIGGITTSASATRPLRPPRVGRLFRQILRLPVRPRYGVVFEHAILRLVAVTVDNSYAVSFLLAGRCFGLTTFIMQLLQESHAHSWDLRDPSALLESSYFILALKKTANANLPARQNTCPSSTGEQLTAEDKVTLRALIANTILLGAKVG</sequence>
<name>A0A9P5ZFW0_PLEER</name>
<evidence type="ECO:0000313" key="2">
    <source>
        <dbReference type="EMBL" id="KAF9487293.1"/>
    </source>
</evidence>
<accession>A0A9P5ZFW0</accession>
<organism evidence="2 3">
    <name type="scientific">Pleurotus eryngii</name>
    <name type="common">Boletus of the steppes</name>
    <dbReference type="NCBI Taxonomy" id="5323"/>
    <lineage>
        <taxon>Eukaryota</taxon>
        <taxon>Fungi</taxon>
        <taxon>Dikarya</taxon>
        <taxon>Basidiomycota</taxon>
        <taxon>Agaricomycotina</taxon>
        <taxon>Agaricomycetes</taxon>
        <taxon>Agaricomycetidae</taxon>
        <taxon>Agaricales</taxon>
        <taxon>Pleurotineae</taxon>
        <taxon>Pleurotaceae</taxon>
        <taxon>Pleurotus</taxon>
    </lineage>
</organism>
<feature type="region of interest" description="Disordered" evidence="1">
    <location>
        <begin position="166"/>
        <end position="185"/>
    </location>
</feature>
<keyword evidence="3" id="KW-1185">Reference proteome</keyword>
<protein>
    <submittedName>
        <fullName evidence="2">Uncharacterized protein</fullName>
    </submittedName>
</protein>
<dbReference type="EMBL" id="MU154793">
    <property type="protein sequence ID" value="KAF9487293.1"/>
    <property type="molecule type" value="Genomic_DNA"/>
</dbReference>
<feature type="region of interest" description="Disordered" evidence="1">
    <location>
        <begin position="44"/>
        <end position="65"/>
    </location>
</feature>
<dbReference type="Proteomes" id="UP000807025">
    <property type="component" value="Unassembled WGS sequence"/>
</dbReference>
<dbReference type="AlphaFoldDB" id="A0A9P5ZFW0"/>
<reference evidence="2" key="1">
    <citation type="submission" date="2020-11" db="EMBL/GenBank/DDBJ databases">
        <authorList>
            <consortium name="DOE Joint Genome Institute"/>
            <person name="Ahrendt S."/>
            <person name="Riley R."/>
            <person name="Andreopoulos W."/>
            <person name="Labutti K."/>
            <person name="Pangilinan J."/>
            <person name="Ruiz-Duenas F.J."/>
            <person name="Barrasa J.M."/>
            <person name="Sanchez-Garcia M."/>
            <person name="Camarero S."/>
            <person name="Miyauchi S."/>
            <person name="Serrano A."/>
            <person name="Linde D."/>
            <person name="Babiker R."/>
            <person name="Drula E."/>
            <person name="Ayuso-Fernandez I."/>
            <person name="Pacheco R."/>
            <person name="Padilla G."/>
            <person name="Ferreira P."/>
            <person name="Barriuso J."/>
            <person name="Kellner H."/>
            <person name="Castanera R."/>
            <person name="Alfaro M."/>
            <person name="Ramirez L."/>
            <person name="Pisabarro A.G."/>
            <person name="Kuo A."/>
            <person name="Tritt A."/>
            <person name="Lipzen A."/>
            <person name="He G."/>
            <person name="Yan M."/>
            <person name="Ng V."/>
            <person name="Cullen D."/>
            <person name="Martin F."/>
            <person name="Rosso M.-N."/>
            <person name="Henrissat B."/>
            <person name="Hibbett D."/>
            <person name="Martinez A.T."/>
            <person name="Grigoriev I.V."/>
        </authorList>
    </citation>
    <scope>NUCLEOTIDE SEQUENCE</scope>
    <source>
        <strain evidence="2">ATCC 90797</strain>
    </source>
</reference>
<evidence type="ECO:0000313" key="3">
    <source>
        <dbReference type="Proteomes" id="UP000807025"/>
    </source>
</evidence>
<gene>
    <name evidence="2" type="ORF">BDN71DRAFT_1436958</name>
</gene>
<feature type="region of interest" description="Disordered" evidence="1">
    <location>
        <begin position="125"/>
        <end position="148"/>
    </location>
</feature>